<dbReference type="Gene3D" id="3.10.20.90">
    <property type="entry name" value="Phosphatidylinositol 3-kinase Catalytic Subunit, Chain A, domain 1"/>
    <property type="match status" value="2"/>
</dbReference>
<feature type="domain" description="Ras-associating" evidence="8">
    <location>
        <begin position="1663"/>
        <end position="1749"/>
    </location>
</feature>
<dbReference type="Gene3D" id="1.10.238.10">
    <property type="entry name" value="EF-hand"/>
    <property type="match status" value="1"/>
</dbReference>
<dbReference type="Pfam" id="PF00788">
    <property type="entry name" value="RA"/>
    <property type="match status" value="2"/>
</dbReference>
<dbReference type="GO" id="GO:0016042">
    <property type="term" value="P:lipid catabolic process"/>
    <property type="evidence" value="ECO:0007669"/>
    <property type="project" value="UniProtKB-KW"/>
</dbReference>
<dbReference type="InterPro" id="IPR046973">
    <property type="entry name" value="PLC-epsilon1_cat"/>
</dbReference>
<dbReference type="InterPro" id="IPR046974">
    <property type="entry name" value="PLC_epsilon1_EF"/>
</dbReference>
<dbReference type="Gene3D" id="3.20.20.190">
    <property type="entry name" value="Phosphatidylinositol (PI) phosphodiesterase"/>
    <property type="match status" value="1"/>
</dbReference>
<dbReference type="GO" id="GO:0051209">
    <property type="term" value="P:release of sequestered calcium ion into cytosol"/>
    <property type="evidence" value="ECO:0007669"/>
    <property type="project" value="TreeGrafter"/>
</dbReference>
<evidence type="ECO:0000256" key="3">
    <source>
        <dbReference type="RuleBase" id="RU361133"/>
    </source>
</evidence>
<dbReference type="Pfam" id="PF00168">
    <property type="entry name" value="C2"/>
    <property type="match status" value="1"/>
</dbReference>
<comment type="catalytic activity">
    <reaction evidence="3">
        <text>a 1,2-diacyl-sn-glycero-3-phospho-(1D-myo-inositol-4,5-bisphosphate) + H2O = 1D-myo-inositol 1,4,5-trisphosphate + a 1,2-diacyl-sn-glycerol + H(+)</text>
        <dbReference type="Rhea" id="RHEA:33179"/>
        <dbReference type="ChEBI" id="CHEBI:15377"/>
        <dbReference type="ChEBI" id="CHEBI:15378"/>
        <dbReference type="ChEBI" id="CHEBI:17815"/>
        <dbReference type="ChEBI" id="CHEBI:58456"/>
        <dbReference type="ChEBI" id="CHEBI:203600"/>
        <dbReference type="EC" id="3.1.4.11"/>
    </reaction>
</comment>
<dbReference type="PROSITE" id="PS50004">
    <property type="entry name" value="C2"/>
    <property type="match status" value="1"/>
</dbReference>
<dbReference type="SUPFAM" id="SSF49562">
    <property type="entry name" value="C2 domain (Calcium/lipid-binding domain, CaLB)"/>
    <property type="match status" value="1"/>
</dbReference>
<dbReference type="CDD" id="cd16203">
    <property type="entry name" value="EFh_PI-PLCepsilon"/>
    <property type="match status" value="1"/>
</dbReference>
<dbReference type="CDD" id="cd17114">
    <property type="entry name" value="RA_PLC-epsilon"/>
    <property type="match status" value="1"/>
</dbReference>
<dbReference type="InterPro" id="IPR000909">
    <property type="entry name" value="PLipase_C_PInositol-sp_X_dom"/>
</dbReference>
<dbReference type="GO" id="GO:0005085">
    <property type="term" value="F:guanyl-nucleotide exchange factor activity"/>
    <property type="evidence" value="ECO:0007669"/>
    <property type="project" value="UniProtKB-KW"/>
</dbReference>
<evidence type="ECO:0000256" key="2">
    <source>
        <dbReference type="PROSITE-ProRule" id="PRU00168"/>
    </source>
</evidence>
<dbReference type="EMBL" id="KQ979970">
    <property type="protein sequence ID" value="KYN18394.1"/>
    <property type="molecule type" value="Genomic_DNA"/>
</dbReference>
<dbReference type="Gene3D" id="1.10.840.10">
    <property type="entry name" value="Ras guanine-nucleotide exchange factors catalytic domain"/>
    <property type="match status" value="1"/>
</dbReference>
<dbReference type="Gene3D" id="2.60.40.150">
    <property type="entry name" value="C2 domain"/>
    <property type="match status" value="1"/>
</dbReference>
<dbReference type="SMART" id="SM00148">
    <property type="entry name" value="PLCXc"/>
    <property type="match status" value="1"/>
</dbReference>
<dbReference type="InterPro" id="IPR011992">
    <property type="entry name" value="EF-hand-dom_pair"/>
</dbReference>
<organism evidence="9 10">
    <name type="scientific">Trachymyrmex cornetzi</name>
    <dbReference type="NCBI Taxonomy" id="471704"/>
    <lineage>
        <taxon>Eukaryota</taxon>
        <taxon>Metazoa</taxon>
        <taxon>Ecdysozoa</taxon>
        <taxon>Arthropoda</taxon>
        <taxon>Hexapoda</taxon>
        <taxon>Insecta</taxon>
        <taxon>Pterygota</taxon>
        <taxon>Neoptera</taxon>
        <taxon>Endopterygota</taxon>
        <taxon>Hymenoptera</taxon>
        <taxon>Apocrita</taxon>
        <taxon>Aculeata</taxon>
        <taxon>Formicoidea</taxon>
        <taxon>Formicidae</taxon>
        <taxon>Myrmicinae</taxon>
        <taxon>Trachymyrmex</taxon>
    </lineage>
</organism>
<keyword evidence="3" id="KW-0443">Lipid metabolism</keyword>
<evidence type="ECO:0000256" key="4">
    <source>
        <dbReference type="SAM" id="MobiDB-lite"/>
    </source>
</evidence>
<dbReference type="SMART" id="SM00239">
    <property type="entry name" value="C2"/>
    <property type="match status" value="1"/>
</dbReference>
<dbReference type="Proteomes" id="UP000078492">
    <property type="component" value="Unassembled WGS sequence"/>
</dbReference>
<feature type="compositionally biased region" description="Basic and acidic residues" evidence="4">
    <location>
        <begin position="1269"/>
        <end position="1280"/>
    </location>
</feature>
<evidence type="ECO:0000259" key="6">
    <source>
        <dbReference type="PROSITE" id="PS50008"/>
    </source>
</evidence>
<dbReference type="PROSITE" id="PS50008">
    <property type="entry name" value="PIPLC_Y_DOMAIN"/>
    <property type="match status" value="1"/>
</dbReference>
<dbReference type="InterPro" id="IPR001711">
    <property type="entry name" value="PLipase_C_Pinositol-sp_Y"/>
</dbReference>
<feature type="compositionally biased region" description="Polar residues" evidence="4">
    <location>
        <begin position="380"/>
        <end position="394"/>
    </location>
</feature>
<dbReference type="InterPro" id="IPR023578">
    <property type="entry name" value="Ras_GEF_dom_sf"/>
</dbReference>
<feature type="region of interest" description="Disordered" evidence="4">
    <location>
        <begin position="1232"/>
        <end position="1283"/>
    </location>
</feature>
<feature type="domain" description="Ras-associating" evidence="8">
    <location>
        <begin position="1794"/>
        <end position="1882"/>
    </location>
</feature>
<dbReference type="CDD" id="cd00275">
    <property type="entry name" value="C2_PLC_like"/>
    <property type="match status" value="1"/>
</dbReference>
<dbReference type="SUPFAM" id="SSF48366">
    <property type="entry name" value="Ras GEF"/>
    <property type="match status" value="1"/>
</dbReference>
<dbReference type="PROSITE" id="PS50200">
    <property type="entry name" value="RA"/>
    <property type="match status" value="2"/>
</dbReference>
<evidence type="ECO:0000313" key="10">
    <source>
        <dbReference type="Proteomes" id="UP000078492"/>
    </source>
</evidence>
<dbReference type="SMART" id="SM00147">
    <property type="entry name" value="RasGEF"/>
    <property type="match status" value="1"/>
</dbReference>
<keyword evidence="2" id="KW-0344">Guanine-nucleotide releasing factor</keyword>
<keyword evidence="3" id="KW-0442">Lipid degradation</keyword>
<feature type="compositionally biased region" description="Basic and acidic residues" evidence="4">
    <location>
        <begin position="349"/>
        <end position="366"/>
    </location>
</feature>
<feature type="domain" description="Ras-GEF" evidence="7">
    <location>
        <begin position="141"/>
        <end position="406"/>
    </location>
</feature>
<keyword evidence="10" id="KW-1185">Reference proteome</keyword>
<dbReference type="PANTHER" id="PTHR10336">
    <property type="entry name" value="PHOSPHOINOSITIDE-SPECIFIC PHOSPHOLIPASE C FAMILY PROTEIN"/>
    <property type="match status" value="1"/>
</dbReference>
<feature type="region of interest" description="Disordered" evidence="4">
    <location>
        <begin position="173"/>
        <end position="208"/>
    </location>
</feature>
<dbReference type="InterPro" id="IPR035892">
    <property type="entry name" value="C2_domain_sf"/>
</dbReference>
<dbReference type="InterPro" id="IPR001192">
    <property type="entry name" value="PI-PLC_fam"/>
</dbReference>
<gene>
    <name evidence="9" type="ORF">ALC57_09269</name>
</gene>
<dbReference type="PROSITE" id="PS50007">
    <property type="entry name" value="PIPLC_X_DOMAIN"/>
    <property type="match status" value="1"/>
</dbReference>
<feature type="domain" description="C2" evidence="5">
    <location>
        <begin position="1469"/>
        <end position="1595"/>
    </location>
</feature>
<dbReference type="CDD" id="cd08596">
    <property type="entry name" value="PI-PLCc_epsilon"/>
    <property type="match status" value="1"/>
</dbReference>
<evidence type="ECO:0000313" key="9">
    <source>
        <dbReference type="EMBL" id="KYN18394.1"/>
    </source>
</evidence>
<feature type="region of interest" description="Disordered" evidence="4">
    <location>
        <begin position="349"/>
        <end position="407"/>
    </location>
</feature>
<dbReference type="SUPFAM" id="SSF47473">
    <property type="entry name" value="EF-hand"/>
    <property type="match status" value="1"/>
</dbReference>
<evidence type="ECO:0000259" key="8">
    <source>
        <dbReference type="PROSITE" id="PS50200"/>
    </source>
</evidence>
<dbReference type="PRINTS" id="PR00390">
    <property type="entry name" value="PHPHLIPASEC"/>
</dbReference>
<dbReference type="STRING" id="471704.A0A151J5J9"/>
<evidence type="ECO:0000259" key="7">
    <source>
        <dbReference type="PROSITE" id="PS50009"/>
    </source>
</evidence>
<evidence type="ECO:0000259" key="5">
    <source>
        <dbReference type="PROSITE" id="PS50004"/>
    </source>
</evidence>
<dbReference type="InterPro" id="IPR000159">
    <property type="entry name" value="RA_dom"/>
</dbReference>
<feature type="region of interest" description="Disordered" evidence="4">
    <location>
        <begin position="1908"/>
        <end position="1927"/>
    </location>
</feature>
<keyword evidence="1" id="KW-0807">Transducer</keyword>
<dbReference type="InterPro" id="IPR001895">
    <property type="entry name" value="RASGEF_cat_dom"/>
</dbReference>
<dbReference type="GO" id="GO:0007265">
    <property type="term" value="P:Ras protein signal transduction"/>
    <property type="evidence" value="ECO:0007669"/>
    <property type="project" value="TreeGrafter"/>
</dbReference>
<dbReference type="PANTHER" id="PTHR10336:SF6">
    <property type="entry name" value="1-PHOSPHATIDYLINOSITOL 4,5-BISPHOSPHATE PHOSPHODIESTERASE EPSILON-1"/>
    <property type="match status" value="1"/>
</dbReference>
<feature type="compositionally biased region" description="Low complexity" evidence="4">
    <location>
        <begin position="188"/>
        <end position="200"/>
    </location>
</feature>
<dbReference type="EC" id="3.1.4.11" evidence="3"/>
<feature type="compositionally biased region" description="Acidic residues" evidence="4">
    <location>
        <begin position="1232"/>
        <end position="1248"/>
    </location>
</feature>
<dbReference type="SUPFAM" id="SSF51695">
    <property type="entry name" value="PLC-like phosphodiesterases"/>
    <property type="match status" value="1"/>
</dbReference>
<dbReference type="InterPro" id="IPR028398">
    <property type="entry name" value="PLC-epsilon1_RA2"/>
</dbReference>
<feature type="region of interest" description="Disordered" evidence="4">
    <location>
        <begin position="787"/>
        <end position="809"/>
    </location>
</feature>
<dbReference type="InterPro" id="IPR017946">
    <property type="entry name" value="PLC-like_Pdiesterase_TIM-brl"/>
</dbReference>
<dbReference type="Pfam" id="PF09279">
    <property type="entry name" value="EF-hand_like"/>
    <property type="match status" value="1"/>
</dbReference>
<feature type="region of interest" description="Disordered" evidence="4">
    <location>
        <begin position="1313"/>
        <end position="1353"/>
    </location>
</feature>
<dbReference type="SUPFAM" id="SSF54236">
    <property type="entry name" value="Ubiquitin-like"/>
    <property type="match status" value="2"/>
</dbReference>
<dbReference type="GO" id="GO:0046488">
    <property type="term" value="P:phosphatidylinositol metabolic process"/>
    <property type="evidence" value="ECO:0007669"/>
    <property type="project" value="TreeGrafter"/>
</dbReference>
<dbReference type="InterPro" id="IPR015359">
    <property type="entry name" value="PLC_EF-hand-like"/>
</dbReference>
<dbReference type="Pfam" id="PF00388">
    <property type="entry name" value="PI-PLC-X"/>
    <property type="match status" value="1"/>
</dbReference>
<feature type="domain" description="PI-PLC Y-box" evidence="6">
    <location>
        <begin position="1364"/>
        <end position="1464"/>
    </location>
</feature>
<dbReference type="Pfam" id="PF00617">
    <property type="entry name" value="RasGEF"/>
    <property type="match status" value="1"/>
</dbReference>
<sequence length="1976" mass="221661">MRNVEFKNIEMTLLRVYVLLLNNRAETVTPKGSYADLHGCWPFHRLLWLLGRCYIHRIFTVVKAATVKGSGCKPIHDMDLKRRTVKAKISVSEYASYESHSSGNPHEKIESRLLLKLEKRPQPQPPRSSEELEDLHKLLHFPEEVALRLTESEYQLFYQVPPHEYLRHVAQDQTTLQKPPARPPPSPSRSCSNPSTTNSSTQTEDETSWPVATVYSTVQILIDRFNEVSSWATHAISSCATVEERQAVLSCLLRVALTCWNTGNFNSAMEIIAGLKSNKLKPIWQERGMNERIPVMEYLSSALLSSEYEHALARALAMPECPVVPFFGAFLRELREVIACDIKPQPEFKENRESPRVSIKESEPQEHVPSSAPVARIAVESNTETPSGWSSRSGCLNKPENPITPVHDTNSVLDKVALFHKHRHARGRDAITGSLHRTLSVHTTAIEQTYMAEECDENDYHLDLDSYKPVQPLKIDHGVALFPVAAPHTGMDLHLLQVLHHGTTLVHWDCEGGTSRTALVFARVDRACGTFVWEKPPWSPLKTAQVGSAAPTEVSLTTNPEDAIPAGLVGRYTQQQADCASVTLEEGYLDLGSVKEIMIGCCDRDREADLRSICKRYGLPGSDCCIGLMYGSNLPDNRLIFLLCPPALSKIWYMGLCWILRGLKRQQQLTDRRSRWLKEKYLQLYFSYLEQPIEGLEQPTTADAIRIFGGRDWSMTESVGTLSPTSSSTLRRRNVKGKKTKSIGNIHALTKDLSIKQYDSSTSDGGLCATPLRHIAGSRESLTRILPASPRASRDRIPPRSPPGSADRITSNLPYSAFQSLLCVAREKDKNGSGGISGGFEGPWHMKGARTTSIMYETQLNFVEFVALFRSFSLRARKDLRDLFGQLAITCRSQSDGSLRDFNIRPVVLRQTSDATPQRIGLLTRNNSIDCHEYKTGSNLQKKQIFDAVAAASIINNCSGVDTSKSQVITLATFTKFLESRQQEKLSDDEIKALIKRHEPDPALRTQWCLSFEGFARYMMDKDNYAFPNEYATPSETEMQQPLSQYYIASSHNTYLTGHQLKGESSVQLYSQVLLTGCRCVELDCWDGDDGSPLIYHGHTFTTKIPFRSVVEAIDRSAFVISPYPIILSIENHCSPSQQARMAQIFQSVFGEKLVTKFLFESDFSDDPQLPSPSQLRYRILIKNKKLVIDPAGPLSHTPLSHRGKMLMTDRASSMKQMRTDVSSTSVVEYFSEDEDDEEDDDEDDNIDDNSISSYERYLGGGQVPHGRLKSDPGVDDKTQKQSSQIAKELSDLVIYLQAIKFRGLNTMPVGPGKVRHQSHTGPVQRHSIAGIGPSSIASSSGSPQSLSTSASIASGGSNIDNIFRSTRGMPACFQCSSLNESSAKKICRKQPLGVVAHAETQLIRTYPAGMRIDSTNFNPVIFWAFGIQMVALNYQTDDAGLNLNSAMFEQSGQCGYVRKPSVMWDKGHMMYRRFNPWDKEFDGLHSAHLSLSIVSGQYVSVTNFVTSTYVEVELVGIPIDCAKHKTKVIHNNALNPIWNEKFCFQVMFKDLAFLRFGVIEASSHHVIAQRVIPLKCLRPGYRHVRLRSCKNKPLALSTLFIYSRLEEESLDYNTCCRDHKESSKRLSSSKEPEKLSTVDPGSLGGVTLKRRMFFLMVYHVIPDEPYTILKVTQESTTQEVMLQALQKAGISPDHVDEYILVEEVSRGWEKRDKEELPTQRVLDPTEHPLQAQALWKGQGRFLLKRVGDDPSSRAWLASIRSTAGHSKLNDSNTRDQSTHIWDEADTFLVCIYNVSPEIPYAILRVPISSSAQDVLAQALIKARRMENPTKFALVEELEWGGAGAVGSGNRQLRVLSDDENVYTTQAFWKTLGRFILREREQAIPRRNLLPATLDRLSKGFSVGRSVSLPGSSKEKVPVSEALSDPTSRGLRHRLMMSGRRREVHSDGEDTRESDILNVAFQLKKVSFRKLMSWKS</sequence>
<dbReference type="GO" id="GO:0048015">
    <property type="term" value="P:phosphatidylinositol-mediated signaling"/>
    <property type="evidence" value="ECO:0007669"/>
    <property type="project" value="TreeGrafter"/>
</dbReference>
<dbReference type="Pfam" id="PF00387">
    <property type="entry name" value="PI-PLC-Y"/>
    <property type="match status" value="1"/>
</dbReference>
<protein>
    <recommendedName>
        <fullName evidence="3">Phosphoinositide phospholipase C</fullName>
        <ecNumber evidence="3">3.1.4.11</ecNumber>
    </recommendedName>
</protein>
<dbReference type="InterPro" id="IPR036964">
    <property type="entry name" value="RASGEF_cat_dom_sf"/>
</dbReference>
<feature type="compositionally biased region" description="Low complexity" evidence="4">
    <location>
        <begin position="1328"/>
        <end position="1352"/>
    </location>
</feature>
<accession>A0A151J5J9</accession>
<name>A0A151J5J9_9HYME</name>
<evidence type="ECO:0000256" key="1">
    <source>
        <dbReference type="ARBA" id="ARBA00023224"/>
    </source>
</evidence>
<dbReference type="CDD" id="cd01780">
    <property type="entry name" value="RA2_PLC-epsilon"/>
    <property type="match status" value="1"/>
</dbReference>
<keyword evidence="3" id="KW-0378">Hydrolase</keyword>
<dbReference type="SMART" id="SM00149">
    <property type="entry name" value="PLCYc"/>
    <property type="match status" value="1"/>
</dbReference>
<dbReference type="PROSITE" id="PS50009">
    <property type="entry name" value="RASGEF_CAT"/>
    <property type="match status" value="1"/>
</dbReference>
<dbReference type="GO" id="GO:0007186">
    <property type="term" value="P:G protein-coupled receptor signaling pathway"/>
    <property type="evidence" value="ECO:0007669"/>
    <property type="project" value="TreeGrafter"/>
</dbReference>
<dbReference type="FunFam" id="2.60.40.150:FF:000183">
    <property type="entry name" value="Phosphoinositide phospholipase C"/>
    <property type="match status" value="1"/>
</dbReference>
<dbReference type="FunFam" id="3.10.20.90:FF:000238">
    <property type="entry name" value="Phosphoinositide phospholipase C"/>
    <property type="match status" value="1"/>
</dbReference>
<proteinExistence type="predicted"/>
<dbReference type="SMART" id="SM00314">
    <property type="entry name" value="RA"/>
    <property type="match status" value="2"/>
</dbReference>
<dbReference type="GO" id="GO:0004435">
    <property type="term" value="F:phosphatidylinositol-4,5-bisphosphate phospholipase C activity"/>
    <property type="evidence" value="ECO:0007669"/>
    <property type="project" value="UniProtKB-EC"/>
</dbReference>
<dbReference type="InterPro" id="IPR000008">
    <property type="entry name" value="C2_dom"/>
</dbReference>
<dbReference type="InterPro" id="IPR029071">
    <property type="entry name" value="Ubiquitin-like_domsf"/>
</dbReference>
<reference evidence="9 10" key="1">
    <citation type="submission" date="2015-09" db="EMBL/GenBank/DDBJ databases">
        <title>Trachymyrmex cornetzi WGS genome.</title>
        <authorList>
            <person name="Nygaard S."/>
            <person name="Hu H."/>
            <person name="Boomsma J."/>
            <person name="Zhang G."/>
        </authorList>
    </citation>
    <scope>NUCLEOTIDE SEQUENCE [LARGE SCALE GENOMIC DNA]</scope>
    <source>
        <strain evidence="9">Tcor2-1</strain>
        <tissue evidence="9">Whole body</tissue>
    </source>
</reference>